<gene>
    <name evidence="4" type="ORF">LZ3411_0526</name>
</gene>
<sequence>MKSALLLIVASLVLGVGSFLTPTLAAAESTNSAQKSTGQVTLKPGSPTGPVAPVNPDGSGNPFPGDPLDPGNEGTGSQGQLTLDYVSNLKFKQQRVTGAFIQATATNPRAFVQVSDRRGTGTGWSLLLKPEPLVGQQDATKLTQATLSLGTGYFLPSENSGQVNYPSVVAAHALPIGSYSLVAQAQDVPAQPQGVGTWLLRLNTQTATPTSLNVLASAVTRQQTYQGTLSWLLTDTPQ</sequence>
<feature type="compositionally biased region" description="Polar residues" evidence="1">
    <location>
        <begin position="29"/>
        <end position="40"/>
    </location>
</feature>
<dbReference type="Proteomes" id="UP000195412">
    <property type="component" value="Chromosome I"/>
</dbReference>
<dbReference type="InterPro" id="IPR027994">
    <property type="entry name" value="WxL_dom"/>
</dbReference>
<feature type="signal peptide" evidence="2">
    <location>
        <begin position="1"/>
        <end position="25"/>
    </location>
</feature>
<evidence type="ECO:0000313" key="5">
    <source>
        <dbReference type="Proteomes" id="UP000195412"/>
    </source>
</evidence>
<dbReference type="RefSeq" id="WP_087741590.1">
    <property type="nucleotide sequence ID" value="NZ_LT854705.1"/>
</dbReference>
<reference evidence="5" key="1">
    <citation type="submission" date="2017-05" db="EMBL/GenBank/DDBJ databases">
        <authorList>
            <person name="Papadimitriou K."/>
        </authorList>
    </citation>
    <scope>NUCLEOTIDE SEQUENCE [LARGE SCALE GENOMIC DNA]</scope>
    <source>
        <strain evidence="5">ACA-DC 3411</strain>
    </source>
</reference>
<feature type="region of interest" description="Disordered" evidence="1">
    <location>
        <begin position="29"/>
        <end position="79"/>
    </location>
</feature>
<evidence type="ECO:0000259" key="3">
    <source>
        <dbReference type="Pfam" id="PF13731"/>
    </source>
</evidence>
<dbReference type="EMBL" id="LT854705">
    <property type="protein sequence ID" value="SMS13576.1"/>
    <property type="molecule type" value="Genomic_DNA"/>
</dbReference>
<evidence type="ECO:0000313" key="4">
    <source>
        <dbReference type="EMBL" id="SMS13576.1"/>
    </source>
</evidence>
<accession>A0A1Y6JUF2</accession>
<feature type="chain" id="PRO_5039011956" evidence="2">
    <location>
        <begin position="26"/>
        <end position="238"/>
    </location>
</feature>
<evidence type="ECO:0000256" key="1">
    <source>
        <dbReference type="SAM" id="MobiDB-lite"/>
    </source>
</evidence>
<dbReference type="KEGG" id="lzy:LZ3411_0526"/>
<organism evidence="4 5">
    <name type="scientific">Levilactobacillus zymae</name>
    <dbReference type="NCBI Taxonomy" id="267363"/>
    <lineage>
        <taxon>Bacteria</taxon>
        <taxon>Bacillati</taxon>
        <taxon>Bacillota</taxon>
        <taxon>Bacilli</taxon>
        <taxon>Lactobacillales</taxon>
        <taxon>Lactobacillaceae</taxon>
        <taxon>Levilactobacillus</taxon>
    </lineage>
</organism>
<keyword evidence="2" id="KW-0732">Signal</keyword>
<evidence type="ECO:0000256" key="2">
    <source>
        <dbReference type="SAM" id="SignalP"/>
    </source>
</evidence>
<feature type="domain" description="WxL" evidence="3">
    <location>
        <begin position="31"/>
        <end position="237"/>
    </location>
</feature>
<dbReference type="AlphaFoldDB" id="A0A1Y6JUF2"/>
<dbReference type="Pfam" id="PF13731">
    <property type="entry name" value="WxL"/>
    <property type="match status" value="1"/>
</dbReference>
<name>A0A1Y6JUF2_9LACO</name>
<proteinExistence type="predicted"/>
<protein>
    <submittedName>
        <fullName evidence="4">Extracellular protein</fullName>
    </submittedName>
</protein>